<dbReference type="SUPFAM" id="SSF55874">
    <property type="entry name" value="ATPase domain of HSP90 chaperone/DNA topoisomerase II/histidine kinase"/>
    <property type="match status" value="1"/>
</dbReference>
<dbReference type="EMBL" id="AP018823">
    <property type="protein sequence ID" value="BBF85549.1"/>
    <property type="molecule type" value="Genomic_DNA"/>
</dbReference>
<keyword evidence="8" id="KW-0547">Nucleotide-binding</keyword>
<evidence type="ECO:0000256" key="14">
    <source>
        <dbReference type="SAM" id="Coils"/>
    </source>
</evidence>
<dbReference type="InterPro" id="IPR005467">
    <property type="entry name" value="His_kinase_dom"/>
</dbReference>
<evidence type="ECO:0000256" key="15">
    <source>
        <dbReference type="SAM" id="MobiDB-lite"/>
    </source>
</evidence>
<keyword evidence="11 16" id="KW-1133">Transmembrane helix</keyword>
<dbReference type="SUPFAM" id="SSF47384">
    <property type="entry name" value="Homodimeric domain of signal transducing histidine kinase"/>
    <property type="match status" value="1"/>
</dbReference>
<evidence type="ECO:0000256" key="16">
    <source>
        <dbReference type="SAM" id="Phobius"/>
    </source>
</evidence>
<evidence type="ECO:0000256" key="2">
    <source>
        <dbReference type="ARBA" id="ARBA00004651"/>
    </source>
</evidence>
<dbReference type="CDD" id="cd00082">
    <property type="entry name" value="HisKA"/>
    <property type="match status" value="1"/>
</dbReference>
<evidence type="ECO:0000256" key="9">
    <source>
        <dbReference type="ARBA" id="ARBA00022777"/>
    </source>
</evidence>
<protein>
    <recommendedName>
        <fullName evidence="3">histidine kinase</fullName>
        <ecNumber evidence="3">2.7.13.3</ecNumber>
    </recommendedName>
</protein>
<dbReference type="Gene3D" id="1.10.287.130">
    <property type="match status" value="1"/>
</dbReference>
<dbReference type="GO" id="GO:0000155">
    <property type="term" value="F:phosphorelay sensor kinase activity"/>
    <property type="evidence" value="ECO:0007669"/>
    <property type="project" value="InterPro"/>
</dbReference>
<dbReference type="OrthoDB" id="9772100at2"/>
<evidence type="ECO:0000256" key="3">
    <source>
        <dbReference type="ARBA" id="ARBA00012438"/>
    </source>
</evidence>
<evidence type="ECO:0000256" key="12">
    <source>
        <dbReference type="ARBA" id="ARBA00023012"/>
    </source>
</evidence>
<comment type="subcellular location">
    <subcellularLocation>
        <location evidence="2">Cell membrane</location>
        <topology evidence="2">Multi-pass membrane protein</topology>
    </subcellularLocation>
</comment>
<dbReference type="SUPFAM" id="SSF103190">
    <property type="entry name" value="Sensory domain-like"/>
    <property type="match status" value="1"/>
</dbReference>
<dbReference type="InterPro" id="IPR017055">
    <property type="entry name" value="Sig_transdc_His_kinase_DctB"/>
</dbReference>
<evidence type="ECO:0000256" key="11">
    <source>
        <dbReference type="ARBA" id="ARBA00022989"/>
    </source>
</evidence>
<keyword evidence="6 18" id="KW-0808">Transferase</keyword>
<gene>
    <name evidence="18" type="ORF">DLM_1933</name>
</gene>
<dbReference type="PANTHER" id="PTHR43065">
    <property type="entry name" value="SENSOR HISTIDINE KINASE"/>
    <property type="match status" value="1"/>
</dbReference>
<keyword evidence="10" id="KW-0067">ATP-binding</keyword>
<keyword evidence="9 18" id="KW-0418">Kinase</keyword>
<dbReference type="InterPro" id="IPR004358">
    <property type="entry name" value="Sig_transdc_His_kin-like_C"/>
</dbReference>
<keyword evidence="13 16" id="KW-0472">Membrane</keyword>
<keyword evidence="12" id="KW-0902">Two-component regulatory system</keyword>
<organism evidence="18 19">
    <name type="scientific">Aquitalea magnusonii</name>
    <dbReference type="NCBI Taxonomy" id="332411"/>
    <lineage>
        <taxon>Bacteria</taxon>
        <taxon>Pseudomonadati</taxon>
        <taxon>Pseudomonadota</taxon>
        <taxon>Betaproteobacteria</taxon>
        <taxon>Neisseriales</taxon>
        <taxon>Chromobacteriaceae</taxon>
        <taxon>Aquitalea</taxon>
    </lineage>
</organism>
<evidence type="ECO:0000256" key="10">
    <source>
        <dbReference type="ARBA" id="ARBA00022840"/>
    </source>
</evidence>
<name>A0A3G9GFY7_9NEIS</name>
<evidence type="ECO:0000313" key="18">
    <source>
        <dbReference type="EMBL" id="BBF85549.1"/>
    </source>
</evidence>
<keyword evidence="4" id="KW-1003">Cell membrane</keyword>
<keyword evidence="5" id="KW-0597">Phosphoprotein</keyword>
<dbReference type="Pfam" id="PF02518">
    <property type="entry name" value="HATPase_c"/>
    <property type="match status" value="1"/>
</dbReference>
<evidence type="ECO:0000313" key="19">
    <source>
        <dbReference type="Proteomes" id="UP000198290"/>
    </source>
</evidence>
<reference evidence="18 19" key="2">
    <citation type="journal article" date="2017" name="Genome Announc.">
        <title>Draft genome sequence of Aquitalea magnusonii strain H3, a plant growth-promoting bacterium of duckweed Lemna minor.</title>
        <authorList>
            <person name="Ishizawa H."/>
            <person name="Kuroda M."/>
            <person name="Ike M."/>
        </authorList>
    </citation>
    <scope>NUCLEOTIDE SEQUENCE [LARGE SCALE GENOMIC DNA]</scope>
    <source>
        <strain evidence="18 19">H3</strain>
    </source>
</reference>
<proteinExistence type="predicted"/>
<dbReference type="GO" id="GO:0005524">
    <property type="term" value="F:ATP binding"/>
    <property type="evidence" value="ECO:0007669"/>
    <property type="project" value="UniProtKB-KW"/>
</dbReference>
<evidence type="ECO:0000256" key="8">
    <source>
        <dbReference type="ARBA" id="ARBA00022741"/>
    </source>
</evidence>
<dbReference type="STRING" id="332411.VI06_00935"/>
<dbReference type="PROSITE" id="PS50109">
    <property type="entry name" value="HIS_KIN"/>
    <property type="match status" value="1"/>
</dbReference>
<feature type="coiled-coil region" evidence="14">
    <location>
        <begin position="347"/>
        <end position="409"/>
    </location>
</feature>
<evidence type="ECO:0000256" key="13">
    <source>
        <dbReference type="ARBA" id="ARBA00023136"/>
    </source>
</evidence>
<dbReference type="GO" id="GO:0005886">
    <property type="term" value="C:plasma membrane"/>
    <property type="evidence" value="ECO:0007669"/>
    <property type="project" value="UniProtKB-SubCell"/>
</dbReference>
<reference evidence="19" key="1">
    <citation type="journal article" date="2017" name="Biotechnol. Biofuels">
        <title>Evaluation of environmental bacterial communities as a factor affecting the growth of duckweed Lemna minor.</title>
        <authorList>
            <person name="Ishizawa H."/>
            <person name="Kuroda M."/>
            <person name="Morikawa M."/>
            <person name="Ike M."/>
        </authorList>
    </citation>
    <scope>NUCLEOTIDE SEQUENCE [LARGE SCALE GENOMIC DNA]</scope>
    <source>
        <strain evidence="19">H3</strain>
    </source>
</reference>
<comment type="catalytic activity">
    <reaction evidence="1">
        <text>ATP + protein L-histidine = ADP + protein N-phospho-L-histidine.</text>
        <dbReference type="EC" id="2.7.13.3"/>
    </reaction>
</comment>
<dbReference type="Pfam" id="PF02743">
    <property type="entry name" value="dCache_1"/>
    <property type="match status" value="1"/>
</dbReference>
<dbReference type="Proteomes" id="UP000198290">
    <property type="component" value="Chromosome"/>
</dbReference>
<dbReference type="PRINTS" id="PR00344">
    <property type="entry name" value="BCTRLSENSOR"/>
</dbReference>
<dbReference type="InterPro" id="IPR003594">
    <property type="entry name" value="HATPase_dom"/>
</dbReference>
<dbReference type="PIRSF" id="PIRSF036431">
    <property type="entry name" value="STHK_DctB"/>
    <property type="match status" value="1"/>
</dbReference>
<feature type="domain" description="Histidine kinase" evidence="17">
    <location>
        <begin position="418"/>
        <end position="630"/>
    </location>
</feature>
<dbReference type="InterPro" id="IPR036890">
    <property type="entry name" value="HATPase_C_sf"/>
</dbReference>
<dbReference type="EC" id="2.7.13.3" evidence="3"/>
<dbReference type="Gene3D" id="3.30.565.10">
    <property type="entry name" value="Histidine kinase-like ATPase, C-terminal domain"/>
    <property type="match status" value="1"/>
</dbReference>
<dbReference type="SMART" id="SM00388">
    <property type="entry name" value="HisKA"/>
    <property type="match status" value="1"/>
</dbReference>
<feature type="region of interest" description="Disordered" evidence="15">
    <location>
        <begin position="1"/>
        <end position="20"/>
    </location>
</feature>
<reference evidence="19" key="3">
    <citation type="journal article" date="2017" name="Plant Physiol. Biochem.">
        <title>Differential oxidative and antioxidative response of duckweed Lemna minor toward plant growth promoting/inhibiting bacteria.</title>
        <authorList>
            <person name="Ishizawa H."/>
            <person name="Kuroda M."/>
            <person name="Morikawa M."/>
            <person name="Ike M."/>
        </authorList>
    </citation>
    <scope>NUCLEOTIDE SEQUENCE [LARGE SCALE GENOMIC DNA]</scope>
    <source>
        <strain evidence="19">H3</strain>
    </source>
</reference>
<keyword evidence="7 16" id="KW-0812">Transmembrane</keyword>
<dbReference type="SMART" id="SM00387">
    <property type="entry name" value="HATPase_c"/>
    <property type="match status" value="1"/>
</dbReference>
<feature type="transmembrane region" description="Helical" evidence="16">
    <location>
        <begin position="31"/>
        <end position="52"/>
    </location>
</feature>
<keyword evidence="19" id="KW-1185">Reference proteome</keyword>
<keyword evidence="14" id="KW-0175">Coiled coil</keyword>
<evidence type="ECO:0000256" key="4">
    <source>
        <dbReference type="ARBA" id="ARBA00022475"/>
    </source>
</evidence>
<evidence type="ECO:0000256" key="7">
    <source>
        <dbReference type="ARBA" id="ARBA00022692"/>
    </source>
</evidence>
<evidence type="ECO:0000259" key="17">
    <source>
        <dbReference type="PROSITE" id="PS50109"/>
    </source>
</evidence>
<dbReference type="InterPro" id="IPR003661">
    <property type="entry name" value="HisK_dim/P_dom"/>
</dbReference>
<dbReference type="AlphaFoldDB" id="A0A3G9GFY7"/>
<dbReference type="InterPro" id="IPR029151">
    <property type="entry name" value="Sensor-like_sf"/>
</dbReference>
<dbReference type="InterPro" id="IPR033479">
    <property type="entry name" value="dCache_1"/>
</dbReference>
<sequence>MPATICQPPPGDDVNPAKRARPGVRMKRSGFYLYLLISMALSLLSAWVVYTVSWQQQLQQRQQESVRRVARNAGFLQHEVDKFGLLPLAASYNDTLREALAMPDDSRQLARANQYLVRLNQGAGSLQAYLVDKAGKVIASSNWQQKDSFVGRNIAYRPYFQQAAANRITTYYAIGTTGNATGFYLATGIYQGQERVGVVAIKIGLEQLEHMWGNIVEPLLVSDSNGVVVLSSVPDWKYHATVPLSYEARLALEKAQQYNKQVIKPPIWLRKSVLNSQAMLVQMGQGRSRHEYLAISQTIPVSGMTLTMLNDTHELHSLAMTRALAVAVAVGFACLLLHSVRLWRMNLKAEAKARRNLQLAHDHLEEQVEQRSSELKQANASLKKEIEERIQAARQVENFQNELIRTENLAVIGQLSTGIAHEINQPLAALSALSANTVRFLEINDLTTARANLERITDIVVRLGALTEQLKSFARRPDGERESVAVTQAVENALFLLNHRLKKTHIQLQLPPSPADIVVLCEAVRLEQVLVNLISNAIDALAGVEHPQISMDWSRQGDIVRISVRDNGSGLSEEVKARIFEPFFTTKKTSGLGLGLALSSDIIKSYGGILSADNHPDGGAVFTITLRQNKQE</sequence>
<dbReference type="Gene3D" id="3.30.450.20">
    <property type="entry name" value="PAS domain"/>
    <property type="match status" value="2"/>
</dbReference>
<accession>A0A3G9GFY7</accession>
<dbReference type="PANTHER" id="PTHR43065:SF46">
    <property type="entry name" value="C4-DICARBOXYLATE TRANSPORT SENSOR PROTEIN DCTB"/>
    <property type="match status" value="1"/>
</dbReference>
<dbReference type="InterPro" id="IPR036097">
    <property type="entry name" value="HisK_dim/P_sf"/>
</dbReference>
<evidence type="ECO:0000256" key="1">
    <source>
        <dbReference type="ARBA" id="ARBA00000085"/>
    </source>
</evidence>
<evidence type="ECO:0000256" key="5">
    <source>
        <dbReference type="ARBA" id="ARBA00022553"/>
    </source>
</evidence>
<dbReference type="KEGG" id="amah:DLM_1933"/>
<evidence type="ECO:0000256" key="6">
    <source>
        <dbReference type="ARBA" id="ARBA00022679"/>
    </source>
</evidence>